<dbReference type="AlphaFoldDB" id="A0A0G1X8Z8"/>
<comment type="caution">
    <text evidence="2">The sequence shown here is derived from an EMBL/GenBank/DDBJ whole genome shotgun (WGS) entry which is preliminary data.</text>
</comment>
<feature type="transmembrane region" description="Helical" evidence="1">
    <location>
        <begin position="145"/>
        <end position="164"/>
    </location>
</feature>
<feature type="transmembrane region" description="Helical" evidence="1">
    <location>
        <begin position="33"/>
        <end position="54"/>
    </location>
</feature>
<accession>A0A0G1X8Z8</accession>
<protein>
    <submittedName>
        <fullName evidence="2">Uncharacterized protein</fullName>
    </submittedName>
</protein>
<keyword evidence="1" id="KW-0812">Transmembrane</keyword>
<keyword evidence="1" id="KW-0472">Membrane</keyword>
<dbReference type="EMBL" id="LCPF01000006">
    <property type="protein sequence ID" value="KKU90840.1"/>
    <property type="molecule type" value="Genomic_DNA"/>
</dbReference>
<gene>
    <name evidence="2" type="ORF">UY23_C0006G0049</name>
</gene>
<name>A0A0G1X8Z8_9BACT</name>
<sequence length="200" mass="21940">MKELCGWLVGLSMMSFAARYAYQIRKRDGISPALSTWIIFLLGTTLSLVTYAIAEKHDFRSGILNTVDVAATATVLLAIIVWGERNIRFKPFEKWYLGGSGAIVAYGLISGDALGSNLFTQLLIEVGYIPTVQKLLTEKRNTESFTAWGLIILAGLFALYPAIADGNSLAVLYTLRSIISVSGVIAIMAYYELRSKKARS</sequence>
<dbReference type="Proteomes" id="UP000034956">
    <property type="component" value="Unassembled WGS sequence"/>
</dbReference>
<evidence type="ECO:0000256" key="1">
    <source>
        <dbReference type="SAM" id="Phobius"/>
    </source>
</evidence>
<evidence type="ECO:0000313" key="3">
    <source>
        <dbReference type="Proteomes" id="UP000034956"/>
    </source>
</evidence>
<organism evidence="2 3">
    <name type="scientific">Candidatus Jorgensenbacteria bacterium GW2011_GWA1_48_11</name>
    <dbReference type="NCBI Taxonomy" id="1618660"/>
    <lineage>
        <taxon>Bacteria</taxon>
        <taxon>Candidatus Joergenseniibacteriota</taxon>
    </lineage>
</organism>
<feature type="transmembrane region" description="Helical" evidence="1">
    <location>
        <begin position="103"/>
        <end position="124"/>
    </location>
</feature>
<keyword evidence="1" id="KW-1133">Transmembrane helix</keyword>
<reference evidence="2 3" key="1">
    <citation type="journal article" date="2015" name="Nature">
        <title>rRNA introns, odd ribosomes, and small enigmatic genomes across a large radiation of phyla.</title>
        <authorList>
            <person name="Brown C.T."/>
            <person name="Hug L.A."/>
            <person name="Thomas B.C."/>
            <person name="Sharon I."/>
            <person name="Castelle C.J."/>
            <person name="Singh A."/>
            <person name="Wilkins M.J."/>
            <person name="Williams K.H."/>
            <person name="Banfield J.F."/>
        </authorList>
    </citation>
    <scope>NUCLEOTIDE SEQUENCE [LARGE SCALE GENOMIC DNA]</scope>
</reference>
<evidence type="ECO:0000313" key="2">
    <source>
        <dbReference type="EMBL" id="KKU90840.1"/>
    </source>
</evidence>
<feature type="transmembrane region" description="Helical" evidence="1">
    <location>
        <begin position="66"/>
        <end position="83"/>
    </location>
</feature>
<feature type="transmembrane region" description="Helical" evidence="1">
    <location>
        <begin position="170"/>
        <end position="191"/>
    </location>
</feature>
<proteinExistence type="predicted"/>